<dbReference type="Pfam" id="PF21036">
    <property type="entry name" value="EryCIII-like_N"/>
    <property type="match status" value="1"/>
</dbReference>
<dbReference type="InterPro" id="IPR010610">
    <property type="entry name" value="EryCIII-like_C"/>
</dbReference>
<dbReference type="InterPro" id="IPR002213">
    <property type="entry name" value="UDP_glucos_trans"/>
</dbReference>
<feature type="domain" description="Erythromycin biosynthesis protein CIII-like N-terminal" evidence="6">
    <location>
        <begin position="22"/>
        <end position="209"/>
    </location>
</feature>
<protein>
    <submittedName>
        <fullName evidence="7">UDP:flavonoid glycosyltransferase YjiC (YdhE family)</fullName>
    </submittedName>
</protein>
<evidence type="ECO:0000313" key="7">
    <source>
        <dbReference type="EMBL" id="MBP2182127.1"/>
    </source>
</evidence>
<keyword evidence="2" id="KW-0328">Glycosyltransferase</keyword>
<evidence type="ECO:0000259" key="5">
    <source>
        <dbReference type="Pfam" id="PF06722"/>
    </source>
</evidence>
<dbReference type="Gene3D" id="3.40.50.2000">
    <property type="entry name" value="Glycogen Phosphorylase B"/>
    <property type="match status" value="2"/>
</dbReference>
<evidence type="ECO:0000256" key="4">
    <source>
        <dbReference type="SAM" id="SignalP"/>
    </source>
</evidence>
<dbReference type="Proteomes" id="UP000741013">
    <property type="component" value="Unassembled WGS sequence"/>
</dbReference>
<accession>A0ABS4PRR9</accession>
<keyword evidence="8" id="KW-1185">Reference proteome</keyword>
<evidence type="ECO:0000256" key="3">
    <source>
        <dbReference type="ARBA" id="ARBA00022679"/>
    </source>
</evidence>
<evidence type="ECO:0000313" key="8">
    <source>
        <dbReference type="Proteomes" id="UP000741013"/>
    </source>
</evidence>
<evidence type="ECO:0000256" key="1">
    <source>
        <dbReference type="ARBA" id="ARBA00006962"/>
    </source>
</evidence>
<gene>
    <name evidence="7" type="ORF">JOM49_003653</name>
</gene>
<comment type="similarity">
    <text evidence="1">Belongs to the glycosyltransferase 28 family.</text>
</comment>
<comment type="caution">
    <text evidence="7">The sequence shown here is derived from an EMBL/GenBank/DDBJ whole genome shotgun (WGS) entry which is preliminary data.</text>
</comment>
<reference evidence="7 8" key="1">
    <citation type="submission" date="2021-03" db="EMBL/GenBank/DDBJ databases">
        <title>Sequencing the genomes of 1000 actinobacteria strains.</title>
        <authorList>
            <person name="Klenk H.-P."/>
        </authorList>
    </citation>
    <scope>NUCLEOTIDE SEQUENCE [LARGE SCALE GENOMIC DNA]</scope>
    <source>
        <strain evidence="7 8">DSM 45510</strain>
    </source>
</reference>
<dbReference type="CDD" id="cd03784">
    <property type="entry name" value="GT1_Gtf-like"/>
    <property type="match status" value="1"/>
</dbReference>
<organism evidence="7 8">
    <name type="scientific">Amycolatopsis magusensis</name>
    <dbReference type="NCBI Taxonomy" id="882444"/>
    <lineage>
        <taxon>Bacteria</taxon>
        <taxon>Bacillati</taxon>
        <taxon>Actinomycetota</taxon>
        <taxon>Actinomycetes</taxon>
        <taxon>Pseudonocardiales</taxon>
        <taxon>Pseudonocardiaceae</taxon>
        <taxon>Amycolatopsis</taxon>
    </lineage>
</organism>
<dbReference type="PANTHER" id="PTHR48050">
    <property type="entry name" value="STEROL 3-BETA-GLUCOSYLTRANSFERASE"/>
    <property type="match status" value="1"/>
</dbReference>
<dbReference type="Pfam" id="PF06722">
    <property type="entry name" value="EryCIII-like_C"/>
    <property type="match status" value="1"/>
</dbReference>
<dbReference type="InterPro" id="IPR048284">
    <property type="entry name" value="EryCIII-like_N"/>
</dbReference>
<feature type="domain" description="Erythromycin biosynthesis protein CIII-like C-terminal" evidence="5">
    <location>
        <begin position="230"/>
        <end position="365"/>
    </location>
</feature>
<evidence type="ECO:0000259" key="6">
    <source>
        <dbReference type="Pfam" id="PF21036"/>
    </source>
</evidence>
<sequence>MRILVTTVALPGHFFPLVPLAWAARAAGHEVLVACAAEFVRTVLGSGLPAVTTGPGERFDDVSADDRPVAGLTEQRTEHGRVFGRMAARNLPGLTEIAKAWKPDLVLSERAEFAGPLLAAQSGLPQIELHWGMAELPEYRTGAVTELSKRDLPAPPEAGRWLNPWPPSLRRPYAAGHDSIRTLSYNGEARVPDWVMRQRRRPRICLTLGTVVPRSGTNQVAHGAVDIVRALCGLGAEVVVAIDDGIAATWPPLPPAVRHVGRLPLSQVLPVCDVIIHHGGQGTSLTALETGLPQLVLPVFDDQFDNAEAVVRAGAGLSLPPHSVEPATIAQQCAEILATPGFRSAAAVIAHEIAAMPTPLHVVTTTLHPPPLRRVA</sequence>
<dbReference type="InterPro" id="IPR050426">
    <property type="entry name" value="Glycosyltransferase_28"/>
</dbReference>
<dbReference type="EMBL" id="JAGGMS010000001">
    <property type="protein sequence ID" value="MBP2182127.1"/>
    <property type="molecule type" value="Genomic_DNA"/>
</dbReference>
<proteinExistence type="inferred from homology"/>
<feature type="chain" id="PRO_5045443412" evidence="4">
    <location>
        <begin position="24"/>
        <end position="376"/>
    </location>
</feature>
<keyword evidence="3" id="KW-0808">Transferase</keyword>
<keyword evidence="4" id="KW-0732">Signal</keyword>
<dbReference type="PANTHER" id="PTHR48050:SF13">
    <property type="entry name" value="STEROL 3-BETA-GLUCOSYLTRANSFERASE UGT80A2"/>
    <property type="match status" value="1"/>
</dbReference>
<dbReference type="RefSeq" id="WP_209665467.1">
    <property type="nucleotide sequence ID" value="NZ_JAGGMS010000001.1"/>
</dbReference>
<evidence type="ECO:0000256" key="2">
    <source>
        <dbReference type="ARBA" id="ARBA00022676"/>
    </source>
</evidence>
<feature type="signal peptide" evidence="4">
    <location>
        <begin position="1"/>
        <end position="23"/>
    </location>
</feature>
<name>A0ABS4PRR9_9PSEU</name>
<dbReference type="SUPFAM" id="SSF53756">
    <property type="entry name" value="UDP-Glycosyltransferase/glycogen phosphorylase"/>
    <property type="match status" value="1"/>
</dbReference>